<accession>A0A1B9H013</accession>
<evidence type="ECO:0000313" key="2">
    <source>
        <dbReference type="EMBL" id="OCF36599.1"/>
    </source>
</evidence>
<evidence type="ECO:0000256" key="1">
    <source>
        <dbReference type="SAM" id="MobiDB-lite"/>
    </source>
</evidence>
<proteinExistence type="predicted"/>
<evidence type="ECO:0000313" key="3">
    <source>
        <dbReference type="Proteomes" id="UP000092666"/>
    </source>
</evidence>
<organism evidence="2 3">
    <name type="scientific">Kwoniella heveanensis BCC8398</name>
    <dbReference type="NCBI Taxonomy" id="1296120"/>
    <lineage>
        <taxon>Eukaryota</taxon>
        <taxon>Fungi</taxon>
        <taxon>Dikarya</taxon>
        <taxon>Basidiomycota</taxon>
        <taxon>Agaricomycotina</taxon>
        <taxon>Tremellomycetes</taxon>
        <taxon>Tremellales</taxon>
        <taxon>Cryptococcaceae</taxon>
        <taxon>Kwoniella</taxon>
    </lineage>
</organism>
<dbReference type="Proteomes" id="UP000092666">
    <property type="component" value="Unassembled WGS sequence"/>
</dbReference>
<dbReference type="AlphaFoldDB" id="A0A1B9H013"/>
<protein>
    <submittedName>
        <fullName evidence="2">Uncharacterized protein</fullName>
    </submittedName>
</protein>
<feature type="region of interest" description="Disordered" evidence="1">
    <location>
        <begin position="1"/>
        <end position="29"/>
    </location>
</feature>
<gene>
    <name evidence="2" type="ORF">I316_01850</name>
</gene>
<name>A0A1B9H013_9TREE</name>
<sequence length="118" mass="13445">MSSEQGPVPNFHPPPARQHRQTTAPKDTPHVSIYDSITIIVYPSAQDIGTLSEMEQKVDDVVQRTPKVMLRLCDDLDTVEELCDKFVLQQVRNSPRSPMTITLPYDFLQKSHTLHSFI</sequence>
<dbReference type="EMBL" id="KI669495">
    <property type="protein sequence ID" value="OCF36599.1"/>
    <property type="molecule type" value="Genomic_DNA"/>
</dbReference>
<reference evidence="2 3" key="1">
    <citation type="submission" date="2013-07" db="EMBL/GenBank/DDBJ databases">
        <title>The Genome Sequence of Cryptococcus heveanensis BCC8398.</title>
        <authorList>
            <consortium name="The Broad Institute Genome Sequencing Platform"/>
            <person name="Cuomo C."/>
            <person name="Litvintseva A."/>
            <person name="Chen Y."/>
            <person name="Heitman J."/>
            <person name="Sun S."/>
            <person name="Springer D."/>
            <person name="Dromer F."/>
            <person name="Young S.K."/>
            <person name="Zeng Q."/>
            <person name="Gargeya S."/>
            <person name="Fitzgerald M."/>
            <person name="Abouelleil A."/>
            <person name="Alvarado L."/>
            <person name="Berlin A.M."/>
            <person name="Chapman S.B."/>
            <person name="Dewar J."/>
            <person name="Goldberg J."/>
            <person name="Griggs A."/>
            <person name="Gujja S."/>
            <person name="Hansen M."/>
            <person name="Howarth C."/>
            <person name="Imamovic A."/>
            <person name="Larimer J."/>
            <person name="McCowan C."/>
            <person name="Murphy C."/>
            <person name="Pearson M."/>
            <person name="Priest M."/>
            <person name="Roberts A."/>
            <person name="Saif S."/>
            <person name="Shea T."/>
            <person name="Sykes S."/>
            <person name="Wortman J."/>
            <person name="Nusbaum C."/>
            <person name="Birren B."/>
        </authorList>
    </citation>
    <scope>NUCLEOTIDE SEQUENCE [LARGE SCALE GENOMIC DNA]</scope>
    <source>
        <strain evidence="2 3">BCC8398</strain>
    </source>
</reference>
<reference evidence="3" key="2">
    <citation type="submission" date="2013-12" db="EMBL/GenBank/DDBJ databases">
        <title>Evolution of pathogenesis and genome organization in the Tremellales.</title>
        <authorList>
            <person name="Cuomo C."/>
            <person name="Litvintseva A."/>
            <person name="Heitman J."/>
            <person name="Chen Y."/>
            <person name="Sun S."/>
            <person name="Springer D."/>
            <person name="Dromer F."/>
            <person name="Young S."/>
            <person name="Zeng Q."/>
            <person name="Chapman S."/>
            <person name="Gujja S."/>
            <person name="Saif S."/>
            <person name="Birren B."/>
        </authorList>
    </citation>
    <scope>NUCLEOTIDE SEQUENCE [LARGE SCALE GENOMIC DNA]</scope>
    <source>
        <strain evidence="3">BCC8398</strain>
    </source>
</reference>
<keyword evidence="3" id="KW-1185">Reference proteome</keyword>